<dbReference type="AlphaFoldDB" id="A0A6C0KL36"/>
<evidence type="ECO:0000313" key="1">
    <source>
        <dbReference type="EMBL" id="QHU18742.1"/>
    </source>
</evidence>
<reference evidence="1" key="1">
    <citation type="journal article" date="2020" name="Nature">
        <title>Giant virus diversity and host interactions through global metagenomics.</title>
        <authorList>
            <person name="Schulz F."/>
            <person name="Roux S."/>
            <person name="Paez-Espino D."/>
            <person name="Jungbluth S."/>
            <person name="Walsh D.A."/>
            <person name="Denef V.J."/>
            <person name="McMahon K.D."/>
            <person name="Konstantinidis K.T."/>
            <person name="Eloe-Fadrosh E.A."/>
            <person name="Kyrpides N.C."/>
            <person name="Woyke T."/>
        </authorList>
    </citation>
    <scope>NUCLEOTIDE SEQUENCE</scope>
    <source>
        <strain evidence="1">GVMAG-S-3300013006-158</strain>
    </source>
</reference>
<dbReference type="EMBL" id="MN740937">
    <property type="protein sequence ID" value="QHU18742.1"/>
    <property type="molecule type" value="Genomic_DNA"/>
</dbReference>
<organism evidence="1">
    <name type="scientific">viral metagenome</name>
    <dbReference type="NCBI Taxonomy" id="1070528"/>
    <lineage>
        <taxon>unclassified sequences</taxon>
        <taxon>metagenomes</taxon>
        <taxon>organismal metagenomes</taxon>
    </lineage>
</organism>
<accession>A0A6C0KL36</accession>
<proteinExistence type="predicted"/>
<name>A0A6C0KL36_9ZZZZ</name>
<sequence length="78" mass="8799">MNLFVVCPHCQDFVEILEINCAIFRHAVFKQTGQQLNPHASKEECDRLTEQGQVYGCGKPFQIVTNNGTHEAVECGYI</sequence>
<protein>
    <submittedName>
        <fullName evidence="1">Uncharacterized protein</fullName>
    </submittedName>
</protein>